<reference evidence="1 2" key="1">
    <citation type="submission" date="2018-06" db="EMBL/GenBank/DDBJ databases">
        <title>Genomic Encyclopedia of Type Strains, Phase IV (KMG-IV): sequencing the most valuable type-strain genomes for metagenomic binning, comparative biology and taxonomic classification.</title>
        <authorList>
            <person name="Goeker M."/>
        </authorList>
    </citation>
    <scope>NUCLEOTIDE SEQUENCE [LARGE SCALE GENOMIC DNA]</scope>
    <source>
        <strain evidence="1 2">DSM 18048</strain>
    </source>
</reference>
<evidence type="ECO:0000313" key="1">
    <source>
        <dbReference type="EMBL" id="PYE51046.1"/>
    </source>
</evidence>
<comment type="caution">
    <text evidence="1">The sequence shown here is derived from an EMBL/GenBank/DDBJ whole genome shotgun (WGS) entry which is preliminary data.</text>
</comment>
<accession>A0A318S1D7</accession>
<keyword evidence="2" id="KW-1185">Reference proteome</keyword>
<evidence type="ECO:0000313" key="2">
    <source>
        <dbReference type="Proteomes" id="UP000248326"/>
    </source>
</evidence>
<gene>
    <name evidence="1" type="ORF">DES52_116113</name>
</gene>
<dbReference type="EMBL" id="QJSX01000016">
    <property type="protein sequence ID" value="PYE51046.1"/>
    <property type="molecule type" value="Genomic_DNA"/>
</dbReference>
<protein>
    <submittedName>
        <fullName evidence="1">Uncharacterized protein</fullName>
    </submittedName>
</protein>
<dbReference type="Proteomes" id="UP000248326">
    <property type="component" value="Unassembled WGS sequence"/>
</dbReference>
<proteinExistence type="predicted"/>
<organism evidence="1 2">
    <name type="scientific">Deinococcus yavapaiensis KR-236</name>
    <dbReference type="NCBI Taxonomy" id="694435"/>
    <lineage>
        <taxon>Bacteria</taxon>
        <taxon>Thermotogati</taxon>
        <taxon>Deinococcota</taxon>
        <taxon>Deinococci</taxon>
        <taxon>Deinococcales</taxon>
        <taxon>Deinococcaceae</taxon>
        <taxon>Deinococcus</taxon>
    </lineage>
</organism>
<name>A0A318S1D7_9DEIO</name>
<dbReference type="AlphaFoldDB" id="A0A318S1D7"/>
<dbReference type="RefSeq" id="WP_110888225.1">
    <property type="nucleotide sequence ID" value="NZ_QJSX01000016.1"/>
</dbReference>
<sequence>MTTPHRKPPPYPNRARARALIPLQVRGHAVHSIAFALKVGLLTPDEWAAILDEEKETWERETGLASLNAYTIEERRSNAIAQRAREKAAHA</sequence>